<evidence type="ECO:0000256" key="1">
    <source>
        <dbReference type="ARBA" id="ARBA00004651"/>
    </source>
</evidence>
<feature type="transmembrane region" description="Helical" evidence="11">
    <location>
        <begin position="275"/>
        <end position="298"/>
    </location>
</feature>
<keyword evidence="9 10" id="KW-0131">Cell cycle</keyword>
<dbReference type="PIRSF" id="PIRSF003097">
    <property type="entry name" value="FtsX"/>
    <property type="match status" value="1"/>
</dbReference>
<comment type="similarity">
    <text evidence="2 10">Belongs to the ABC-4 integral membrane protein family. FtsX subfamily.</text>
</comment>
<comment type="caution">
    <text evidence="14">The sequence shown here is derived from an EMBL/GenBank/DDBJ whole genome shotgun (WGS) entry which is preliminary data.</text>
</comment>
<name>A0A1G2HN55_9BACT</name>
<evidence type="ECO:0000256" key="3">
    <source>
        <dbReference type="ARBA" id="ARBA00021907"/>
    </source>
</evidence>
<feature type="transmembrane region" description="Helical" evidence="11">
    <location>
        <begin position="180"/>
        <end position="200"/>
    </location>
</feature>
<feature type="domain" description="FtsX extracellular" evidence="13">
    <location>
        <begin position="59"/>
        <end position="148"/>
    </location>
</feature>
<dbReference type="GO" id="GO:0005886">
    <property type="term" value="C:plasma membrane"/>
    <property type="evidence" value="ECO:0007669"/>
    <property type="project" value="UniProtKB-SubCell"/>
</dbReference>
<keyword evidence="5 10" id="KW-0132">Cell division</keyword>
<evidence type="ECO:0000256" key="11">
    <source>
        <dbReference type="SAM" id="Phobius"/>
    </source>
</evidence>
<evidence type="ECO:0000256" key="10">
    <source>
        <dbReference type="PIRNR" id="PIRNR003097"/>
    </source>
</evidence>
<evidence type="ECO:0000256" key="9">
    <source>
        <dbReference type="ARBA" id="ARBA00023306"/>
    </source>
</evidence>
<evidence type="ECO:0000256" key="4">
    <source>
        <dbReference type="ARBA" id="ARBA00022475"/>
    </source>
</evidence>
<dbReference type="EMBL" id="MHOM01000028">
    <property type="protein sequence ID" value="OGZ63964.1"/>
    <property type="molecule type" value="Genomic_DNA"/>
</dbReference>
<dbReference type="InterPro" id="IPR004513">
    <property type="entry name" value="FtsX"/>
</dbReference>
<reference evidence="14 15" key="1">
    <citation type="journal article" date="2016" name="Nat. Commun.">
        <title>Thousands of microbial genomes shed light on interconnected biogeochemical processes in an aquifer system.</title>
        <authorList>
            <person name="Anantharaman K."/>
            <person name="Brown C.T."/>
            <person name="Hug L.A."/>
            <person name="Sharon I."/>
            <person name="Castelle C.J."/>
            <person name="Probst A.J."/>
            <person name="Thomas B.C."/>
            <person name="Singh A."/>
            <person name="Wilkins M.J."/>
            <person name="Karaoz U."/>
            <person name="Brodie E.L."/>
            <person name="Williams K.H."/>
            <person name="Hubbard S.S."/>
            <person name="Banfield J.F."/>
        </authorList>
    </citation>
    <scope>NUCLEOTIDE SEQUENCE [LARGE SCALE GENOMIC DNA]</scope>
</reference>
<accession>A0A1G2HN55</accession>
<feature type="domain" description="ABC3 transporter permease C-terminal" evidence="12">
    <location>
        <begin position="182"/>
        <end position="300"/>
    </location>
</feature>
<dbReference type="GO" id="GO:0051301">
    <property type="term" value="P:cell division"/>
    <property type="evidence" value="ECO:0007669"/>
    <property type="project" value="UniProtKB-KW"/>
</dbReference>
<dbReference type="Pfam" id="PF02687">
    <property type="entry name" value="FtsX"/>
    <property type="match status" value="1"/>
</dbReference>
<evidence type="ECO:0000259" key="13">
    <source>
        <dbReference type="Pfam" id="PF18075"/>
    </source>
</evidence>
<sequence length="304" mass="34215">MFTNISRVIKFAFQDFLRNKGVSVAAIFVLIVTILLVTGLFFFQGITSYLTLQIQNKIDITAYFKEGTLEQDILEVKDEILKISPDIKNIEYISQNQAFQLFSEKHKGDEVLARALQQVGSNPFLPSLNVTTTGDPLQYEQVANTLQTSNFAELIDKVDFSEKKDTIEKVYSITTNINRFGIIAGILLIFVAMLVVFNTIKLAVDNSKEEITTMRIVGASDWFIRGPFIIQGIIYGFIAFIFCILISGFFAYLLSPKLGVILPGFSIFDYFLTNFWILVLIQLGFGTAVGIISSLIVVRRHLEV</sequence>
<dbReference type="InterPro" id="IPR003838">
    <property type="entry name" value="ABC3_permease_C"/>
</dbReference>
<dbReference type="Proteomes" id="UP000177190">
    <property type="component" value="Unassembled WGS sequence"/>
</dbReference>
<keyword evidence="4 10" id="KW-1003">Cell membrane</keyword>
<organism evidence="14 15">
    <name type="scientific">Candidatus Staskawiczbacteria bacterium RIFCSPHIGHO2_01_FULL_36_16</name>
    <dbReference type="NCBI Taxonomy" id="1802200"/>
    <lineage>
        <taxon>Bacteria</taxon>
        <taxon>Candidatus Staskawicziibacteriota</taxon>
    </lineage>
</organism>
<dbReference type="PANTHER" id="PTHR47755:SF1">
    <property type="entry name" value="CELL DIVISION PROTEIN FTSX"/>
    <property type="match status" value="1"/>
</dbReference>
<feature type="transmembrane region" description="Helical" evidence="11">
    <location>
        <begin position="233"/>
        <end position="255"/>
    </location>
</feature>
<keyword evidence="8 10" id="KW-0472">Membrane</keyword>
<dbReference type="Gene3D" id="3.30.70.3040">
    <property type="match status" value="1"/>
</dbReference>
<evidence type="ECO:0000256" key="2">
    <source>
        <dbReference type="ARBA" id="ARBA00007379"/>
    </source>
</evidence>
<evidence type="ECO:0000259" key="12">
    <source>
        <dbReference type="Pfam" id="PF02687"/>
    </source>
</evidence>
<evidence type="ECO:0000256" key="6">
    <source>
        <dbReference type="ARBA" id="ARBA00022692"/>
    </source>
</evidence>
<dbReference type="AlphaFoldDB" id="A0A1G2HN55"/>
<dbReference type="Pfam" id="PF18075">
    <property type="entry name" value="FtsX_ECD"/>
    <property type="match status" value="1"/>
</dbReference>
<dbReference type="InterPro" id="IPR040690">
    <property type="entry name" value="FtsX_ECD"/>
</dbReference>
<keyword evidence="7 11" id="KW-1133">Transmembrane helix</keyword>
<evidence type="ECO:0000256" key="7">
    <source>
        <dbReference type="ARBA" id="ARBA00022989"/>
    </source>
</evidence>
<proteinExistence type="inferred from homology"/>
<evidence type="ECO:0000256" key="8">
    <source>
        <dbReference type="ARBA" id="ARBA00023136"/>
    </source>
</evidence>
<protein>
    <recommendedName>
        <fullName evidence="3 10">Cell division protein FtsX</fullName>
    </recommendedName>
</protein>
<comment type="subcellular location">
    <subcellularLocation>
        <location evidence="1">Cell membrane</location>
        <topology evidence="1">Multi-pass membrane protein</topology>
    </subcellularLocation>
</comment>
<evidence type="ECO:0000256" key="5">
    <source>
        <dbReference type="ARBA" id="ARBA00022618"/>
    </source>
</evidence>
<evidence type="ECO:0000313" key="15">
    <source>
        <dbReference type="Proteomes" id="UP000177190"/>
    </source>
</evidence>
<feature type="transmembrane region" description="Helical" evidence="11">
    <location>
        <begin position="21"/>
        <end position="43"/>
    </location>
</feature>
<evidence type="ECO:0000313" key="14">
    <source>
        <dbReference type="EMBL" id="OGZ63964.1"/>
    </source>
</evidence>
<gene>
    <name evidence="14" type="ORF">A2812_02165</name>
</gene>
<dbReference type="STRING" id="1802200.A2812_02165"/>
<keyword evidence="6 11" id="KW-0812">Transmembrane</keyword>
<dbReference type="PANTHER" id="PTHR47755">
    <property type="entry name" value="CELL DIVISION PROTEIN FTSX"/>
    <property type="match status" value="1"/>
</dbReference>